<evidence type="ECO:0000313" key="2">
    <source>
        <dbReference type="Proteomes" id="UP001177023"/>
    </source>
</evidence>
<accession>A0AA36FZL1</accession>
<dbReference type="EMBL" id="CATQJA010002626">
    <property type="protein sequence ID" value="CAJ0574126.1"/>
    <property type="molecule type" value="Genomic_DNA"/>
</dbReference>
<sequence length="149" mass="15856">MGDSGNSATEKSDDEVMVDTPSISALPSTSTLARTAVTYDALSPMNRTSRCPTACSPSARTGETVDTFTSFASTSASPSLEVQNIVAQPEMVIAGIDPSGFIRVRVRVQLLEVPNGQKKLNARITGRLPRHLTLSDVRVLPVHRASSDN</sequence>
<evidence type="ECO:0000313" key="1">
    <source>
        <dbReference type="EMBL" id="CAJ0574126.1"/>
    </source>
</evidence>
<proteinExistence type="predicted"/>
<reference evidence="1" key="1">
    <citation type="submission" date="2023-06" db="EMBL/GenBank/DDBJ databases">
        <authorList>
            <person name="Delattre M."/>
        </authorList>
    </citation>
    <scope>NUCLEOTIDE SEQUENCE</scope>
    <source>
        <strain evidence="1">AF72</strain>
    </source>
</reference>
<dbReference type="AlphaFoldDB" id="A0AA36FZL1"/>
<feature type="non-terminal residue" evidence="1">
    <location>
        <position position="1"/>
    </location>
</feature>
<protein>
    <submittedName>
        <fullName evidence="1">Uncharacterized protein</fullName>
    </submittedName>
</protein>
<keyword evidence="2" id="KW-1185">Reference proteome</keyword>
<gene>
    <name evidence="1" type="ORF">MSPICULIGERA_LOCUS12467</name>
</gene>
<comment type="caution">
    <text evidence="1">The sequence shown here is derived from an EMBL/GenBank/DDBJ whole genome shotgun (WGS) entry which is preliminary data.</text>
</comment>
<organism evidence="1 2">
    <name type="scientific">Mesorhabditis spiculigera</name>
    <dbReference type="NCBI Taxonomy" id="96644"/>
    <lineage>
        <taxon>Eukaryota</taxon>
        <taxon>Metazoa</taxon>
        <taxon>Ecdysozoa</taxon>
        <taxon>Nematoda</taxon>
        <taxon>Chromadorea</taxon>
        <taxon>Rhabditida</taxon>
        <taxon>Rhabditina</taxon>
        <taxon>Rhabditomorpha</taxon>
        <taxon>Rhabditoidea</taxon>
        <taxon>Rhabditidae</taxon>
        <taxon>Mesorhabditinae</taxon>
        <taxon>Mesorhabditis</taxon>
    </lineage>
</organism>
<dbReference type="Proteomes" id="UP001177023">
    <property type="component" value="Unassembled WGS sequence"/>
</dbReference>
<name>A0AA36FZL1_9BILA</name>